<keyword evidence="4" id="KW-0862">Zinc</keyword>
<gene>
    <name evidence="8" type="ORF">HIJ39_09275</name>
</gene>
<evidence type="ECO:0000256" key="6">
    <source>
        <dbReference type="ARBA" id="ARBA00023027"/>
    </source>
</evidence>
<dbReference type="InterPro" id="IPR002328">
    <property type="entry name" value="ADH_Zn_CS"/>
</dbReference>
<comment type="caution">
    <text evidence="8">The sequence shown here is derived from an EMBL/GenBank/DDBJ whole genome shotgun (WGS) entry which is preliminary data.</text>
</comment>
<dbReference type="AlphaFoldDB" id="A0A7Y0L3B1"/>
<dbReference type="Proteomes" id="UP000533476">
    <property type="component" value="Unassembled WGS sequence"/>
</dbReference>
<comment type="similarity">
    <text evidence="2">Belongs to the zinc-containing alcohol dehydrogenase family.</text>
</comment>
<dbReference type="SUPFAM" id="SSF50129">
    <property type="entry name" value="GroES-like"/>
    <property type="match status" value="1"/>
</dbReference>
<keyword evidence="5" id="KW-0560">Oxidoreductase</keyword>
<dbReference type="GO" id="GO:0008270">
    <property type="term" value="F:zinc ion binding"/>
    <property type="evidence" value="ECO:0007669"/>
    <property type="project" value="InterPro"/>
</dbReference>
<evidence type="ECO:0000256" key="4">
    <source>
        <dbReference type="ARBA" id="ARBA00022833"/>
    </source>
</evidence>
<evidence type="ECO:0000313" key="9">
    <source>
        <dbReference type="Proteomes" id="UP000533476"/>
    </source>
</evidence>
<dbReference type="Pfam" id="PF08240">
    <property type="entry name" value="ADH_N"/>
    <property type="match status" value="1"/>
</dbReference>
<dbReference type="PROSITE" id="PS00059">
    <property type="entry name" value="ADH_ZINC"/>
    <property type="match status" value="1"/>
</dbReference>
<evidence type="ECO:0000256" key="1">
    <source>
        <dbReference type="ARBA" id="ARBA00001947"/>
    </source>
</evidence>
<organism evidence="8 9">
    <name type="scientific">Sulfobacillus harzensis</name>
    <dbReference type="NCBI Taxonomy" id="2729629"/>
    <lineage>
        <taxon>Bacteria</taxon>
        <taxon>Bacillati</taxon>
        <taxon>Bacillota</taxon>
        <taxon>Clostridia</taxon>
        <taxon>Eubacteriales</taxon>
        <taxon>Clostridiales Family XVII. Incertae Sedis</taxon>
        <taxon>Sulfobacillus</taxon>
    </lineage>
</organism>
<dbReference type="InterPro" id="IPR011032">
    <property type="entry name" value="GroES-like_sf"/>
</dbReference>
<reference evidence="8 9" key="1">
    <citation type="submission" date="2020-04" db="EMBL/GenBank/DDBJ databases">
        <authorList>
            <person name="Zhang R."/>
            <person name="Schippers A."/>
        </authorList>
    </citation>
    <scope>NUCLEOTIDE SEQUENCE [LARGE SCALE GENOMIC DNA]</scope>
    <source>
        <strain evidence="8 9">DSM 109850</strain>
    </source>
</reference>
<dbReference type="GO" id="GO:0016491">
    <property type="term" value="F:oxidoreductase activity"/>
    <property type="evidence" value="ECO:0007669"/>
    <property type="project" value="UniProtKB-KW"/>
</dbReference>
<protein>
    <submittedName>
        <fullName evidence="8">Alcohol dehydrogenase catalytic domain-containing protein</fullName>
    </submittedName>
</protein>
<dbReference type="Gene3D" id="3.90.180.10">
    <property type="entry name" value="Medium-chain alcohol dehydrogenases, catalytic domain"/>
    <property type="match status" value="1"/>
</dbReference>
<sequence>MKAVVYHAPYDVRVKSVPDPVIQDARDAIVRLTSSALCGSDLHMYRGHLPPTPGLILGHEGMGVITAVGDNVRLRKVGERVVLPAHLYCGVCVKCAQGLTAQCLTMRPGEVGAAFGYAGKGHYPGMHAEMVRVPYADANCIPLPGEPMDSAEDDFLMLADAFVGGWHAADLAQVWGTPTVAIFGAGPIGLLTLMSVKMRGAGTVFVVDGVDARLAKARELGGIPIDFREGDPVGAIRTYRRRHGLPPGEMALDGVDAVIDAVGFEALDVDNPAVEKPNQVIWDMARLVNDGGHLGVMGVYVKKDAKPTGGEGADGSLRVPWGLLFEKGVTVGMGRTNDRQYTRHLRDLVIAGAVRPGTVVTHHLPLGAAPDGYRLFSERANNIIKLVFNP</sequence>
<evidence type="ECO:0000313" key="8">
    <source>
        <dbReference type="EMBL" id="NMP22542.1"/>
    </source>
</evidence>
<dbReference type="RefSeq" id="WP_169098964.1">
    <property type="nucleotide sequence ID" value="NZ_JABBVZ010000025.1"/>
</dbReference>
<dbReference type="InterPro" id="IPR013154">
    <property type="entry name" value="ADH-like_N"/>
</dbReference>
<dbReference type="PANTHER" id="PTHR42813:SF3">
    <property type="entry name" value="GLUTATHIONE-INDEPENDENT FORMALDEHYDE DEHYDROGENASE"/>
    <property type="match status" value="1"/>
</dbReference>
<proteinExistence type="inferred from homology"/>
<evidence type="ECO:0000256" key="3">
    <source>
        <dbReference type="ARBA" id="ARBA00022723"/>
    </source>
</evidence>
<dbReference type="EMBL" id="JABBVZ010000025">
    <property type="protein sequence ID" value="NMP22542.1"/>
    <property type="molecule type" value="Genomic_DNA"/>
</dbReference>
<keyword evidence="6" id="KW-0520">NAD</keyword>
<evidence type="ECO:0000256" key="2">
    <source>
        <dbReference type="ARBA" id="ARBA00008072"/>
    </source>
</evidence>
<evidence type="ECO:0000259" key="7">
    <source>
        <dbReference type="Pfam" id="PF08240"/>
    </source>
</evidence>
<feature type="domain" description="Alcohol dehydrogenase-like N-terminal" evidence="7">
    <location>
        <begin position="26"/>
        <end position="144"/>
    </location>
</feature>
<evidence type="ECO:0000256" key="5">
    <source>
        <dbReference type="ARBA" id="ARBA00023002"/>
    </source>
</evidence>
<comment type="cofactor">
    <cofactor evidence="1">
        <name>Zn(2+)</name>
        <dbReference type="ChEBI" id="CHEBI:29105"/>
    </cofactor>
</comment>
<name>A0A7Y0L3B1_9FIRM</name>
<dbReference type="InterPro" id="IPR036291">
    <property type="entry name" value="NAD(P)-bd_dom_sf"/>
</dbReference>
<accession>A0A7Y0L3B1</accession>
<dbReference type="SUPFAM" id="SSF51735">
    <property type="entry name" value="NAD(P)-binding Rossmann-fold domains"/>
    <property type="match status" value="1"/>
</dbReference>
<keyword evidence="9" id="KW-1185">Reference proteome</keyword>
<dbReference type="Gene3D" id="3.40.50.720">
    <property type="entry name" value="NAD(P)-binding Rossmann-like Domain"/>
    <property type="match status" value="1"/>
</dbReference>
<dbReference type="PANTHER" id="PTHR42813">
    <property type="entry name" value="ZINC-TYPE ALCOHOL DEHYDROGENASE-LIKE"/>
    <property type="match status" value="1"/>
</dbReference>
<keyword evidence="3" id="KW-0479">Metal-binding</keyword>